<sequence length="218" mass="23518">MSSVTVVLADVRGLSLGDAALVLETLCGQADRVAARCDATVRGPLAEKFPEAVGVAWDVPMDGHVLMVTAPVAFGPGAVASLVQRAAVPGRIVTRVFLPDSGGSSMIALWSAEWLTEHGIDGDRLPELGLTFDNAHLPHDHPQARAWIPADEVGVVPTSEVGPDLEAWARAERNRVRRQSRWSGVRARLGTVRRELRLLRQRRAHRRRTAAGTGVRAP</sequence>
<dbReference type="AlphaFoldDB" id="A0A1H5NAK3"/>
<evidence type="ECO:0000313" key="1">
    <source>
        <dbReference type="EMBL" id="SEE98586.1"/>
    </source>
</evidence>
<evidence type="ECO:0000313" key="2">
    <source>
        <dbReference type="Proteomes" id="UP000199220"/>
    </source>
</evidence>
<dbReference type="EMBL" id="FNTX01000002">
    <property type="protein sequence ID" value="SEE98586.1"/>
    <property type="molecule type" value="Genomic_DNA"/>
</dbReference>
<gene>
    <name evidence="1" type="ORF">SAMN04488554_4127</name>
</gene>
<proteinExistence type="predicted"/>
<protein>
    <submittedName>
        <fullName evidence="1">Uncharacterized protein</fullName>
    </submittedName>
</protein>
<dbReference type="OrthoDB" id="3684942at2"/>
<dbReference type="RefSeq" id="WP_139177870.1">
    <property type="nucleotide sequence ID" value="NZ_FNTX01000002.1"/>
</dbReference>
<dbReference type="Proteomes" id="UP000199220">
    <property type="component" value="Unassembled WGS sequence"/>
</dbReference>
<name>A0A1H5NAK3_9MICO</name>
<accession>A0A1H5NAK3</accession>
<organism evidence="1 2">
    <name type="scientific">Ruania alba</name>
    <dbReference type="NCBI Taxonomy" id="648782"/>
    <lineage>
        <taxon>Bacteria</taxon>
        <taxon>Bacillati</taxon>
        <taxon>Actinomycetota</taxon>
        <taxon>Actinomycetes</taxon>
        <taxon>Micrococcales</taxon>
        <taxon>Ruaniaceae</taxon>
        <taxon>Ruania</taxon>
    </lineage>
</organism>
<keyword evidence="2" id="KW-1185">Reference proteome</keyword>
<reference evidence="2" key="1">
    <citation type="submission" date="2016-10" db="EMBL/GenBank/DDBJ databases">
        <authorList>
            <person name="Varghese N."/>
            <person name="Submissions S."/>
        </authorList>
    </citation>
    <scope>NUCLEOTIDE SEQUENCE [LARGE SCALE GENOMIC DNA]</scope>
    <source>
        <strain evidence="2">DSM 21368</strain>
    </source>
</reference>